<comment type="caution">
    <text evidence="1">The sequence shown here is derived from an EMBL/GenBank/DDBJ whole genome shotgun (WGS) entry which is preliminary data.</text>
</comment>
<name>A0A328E2W3_9ASTE</name>
<gene>
    <name evidence="1" type="ORF">DM860_015930</name>
</gene>
<protein>
    <submittedName>
        <fullName evidence="1">Uncharacterized protein</fullName>
    </submittedName>
</protein>
<dbReference type="AlphaFoldDB" id="A0A328E2W3"/>
<reference evidence="1 2" key="1">
    <citation type="submission" date="2018-06" db="EMBL/GenBank/DDBJ databases">
        <title>The Genome of Cuscuta australis (Dodder) Provides Insight into the Evolution of Plant Parasitism.</title>
        <authorList>
            <person name="Liu H."/>
        </authorList>
    </citation>
    <scope>NUCLEOTIDE SEQUENCE [LARGE SCALE GENOMIC DNA]</scope>
    <source>
        <strain evidence="2">cv. Yunnan</strain>
        <tissue evidence="1">Vines</tissue>
    </source>
</reference>
<accession>A0A328E2W3</accession>
<proteinExistence type="predicted"/>
<evidence type="ECO:0000313" key="2">
    <source>
        <dbReference type="Proteomes" id="UP000249390"/>
    </source>
</evidence>
<organism evidence="1 2">
    <name type="scientific">Cuscuta australis</name>
    <dbReference type="NCBI Taxonomy" id="267555"/>
    <lineage>
        <taxon>Eukaryota</taxon>
        <taxon>Viridiplantae</taxon>
        <taxon>Streptophyta</taxon>
        <taxon>Embryophyta</taxon>
        <taxon>Tracheophyta</taxon>
        <taxon>Spermatophyta</taxon>
        <taxon>Magnoliopsida</taxon>
        <taxon>eudicotyledons</taxon>
        <taxon>Gunneridae</taxon>
        <taxon>Pentapetalae</taxon>
        <taxon>asterids</taxon>
        <taxon>lamiids</taxon>
        <taxon>Solanales</taxon>
        <taxon>Convolvulaceae</taxon>
        <taxon>Cuscuteae</taxon>
        <taxon>Cuscuta</taxon>
        <taxon>Cuscuta subgen. Grammica</taxon>
        <taxon>Cuscuta sect. Cleistogrammica</taxon>
    </lineage>
</organism>
<dbReference type="EMBL" id="NQVE01000055">
    <property type="protein sequence ID" value="RAL50783.1"/>
    <property type="molecule type" value="Genomic_DNA"/>
</dbReference>
<evidence type="ECO:0000313" key="1">
    <source>
        <dbReference type="EMBL" id="RAL50783.1"/>
    </source>
</evidence>
<keyword evidence="2" id="KW-1185">Reference proteome</keyword>
<dbReference type="Proteomes" id="UP000249390">
    <property type="component" value="Unassembled WGS sequence"/>
</dbReference>
<sequence length="161" mass="17942">MHDRNRCFKWFASSPNPKDLEEVKMLLASPVFEFCYRDEVETFPYIGNFVSNWDRLSKVWALYSATGNHYFDKDGESELMRSCRIGGIDSLRNSLGLLKKVKLEELGLRLQAQVGKSGYGGSTFKGCSVKSTKGGIGGSCEKSEGCALADVKLSKCQDFKI</sequence>